<dbReference type="InterPro" id="IPR006027">
    <property type="entry name" value="NusB_RsmB_TIM44"/>
</dbReference>
<dbReference type="GO" id="GO:0005737">
    <property type="term" value="C:cytoplasm"/>
    <property type="evidence" value="ECO:0007669"/>
    <property type="project" value="UniProtKB-SubCell"/>
</dbReference>
<dbReference type="GO" id="GO:0008649">
    <property type="term" value="F:rRNA methyltransferase activity"/>
    <property type="evidence" value="ECO:0007669"/>
    <property type="project" value="InterPro"/>
</dbReference>
<dbReference type="eggNOG" id="COG0144">
    <property type="taxonomic scope" value="Bacteria"/>
</dbReference>
<dbReference type="PRINTS" id="PR02008">
    <property type="entry name" value="RCMTFAMILY"/>
</dbReference>
<comment type="subcellular location">
    <subcellularLocation>
        <location evidence="2">Cytoplasm</location>
    </subcellularLocation>
</comment>
<dbReference type="Pfam" id="PF01029">
    <property type="entry name" value="NusB"/>
    <property type="match status" value="1"/>
</dbReference>
<evidence type="ECO:0000313" key="15">
    <source>
        <dbReference type="EMBL" id="AHB36686.1"/>
    </source>
</evidence>
<feature type="binding site" evidence="13">
    <location>
        <position position="274"/>
    </location>
    <ligand>
        <name>S-adenosyl-L-methionine</name>
        <dbReference type="ChEBI" id="CHEBI:59789"/>
    </ligand>
</feature>
<dbReference type="STRING" id="1276258.SAPIS_v1c08410"/>
<dbReference type="InterPro" id="IPR023267">
    <property type="entry name" value="RCMT"/>
</dbReference>
<feature type="domain" description="SAM-dependent MTase RsmB/NOP-type" evidence="14">
    <location>
        <begin position="163"/>
        <end position="417"/>
    </location>
</feature>
<dbReference type="GO" id="GO:0006355">
    <property type="term" value="P:regulation of DNA-templated transcription"/>
    <property type="evidence" value="ECO:0007669"/>
    <property type="project" value="InterPro"/>
</dbReference>
<dbReference type="Gene3D" id="3.30.70.1170">
    <property type="entry name" value="Sun protein, domain 3"/>
    <property type="match status" value="1"/>
</dbReference>
<dbReference type="NCBIfam" id="NF011494">
    <property type="entry name" value="PRK14902.1"/>
    <property type="match status" value="1"/>
</dbReference>
<sequence length="417" mass="48426">MNPRKVAFDILIDVFEKKQFSNKLLNKVAKEKAMSNIDIAFVFKLVYGTIQYKIYLEYIVNKIIDQEKTPKNIQILLWLSLYQIKYLNTPIHSATNEAAEICKKIDLRKVGLVNKVVKNLNDDKLYEINIKNKQNVLALRNGYPFWLYKKWKDDYGEEIANQLVEFSNKIPPISFRVNVTKISIEEFVSTYKSVFSFEKSNLAKNSFITKEKVMNLDIYKKGFITIQDQASTLAVEVLNPRPKSRVLDMCCAPGGKLTHIAELMQNDGEIDGYELNIKKKKTLEDNINRLDLKNIKLHFTDSAHLSNIKYDYILLDAPCSGYGVIRKKPEIKLHKFSKEEVQKLLQTQKTLLETAYSCMSKDSTLVYSTCTINKDENENQIKEFITNHPDIKLIYERQIFGFENNSDGFYICKLVKQ</sequence>
<dbReference type="PANTHER" id="PTHR22807:SF53">
    <property type="entry name" value="RIBOSOMAL RNA SMALL SUBUNIT METHYLTRANSFERASE B-RELATED"/>
    <property type="match status" value="1"/>
</dbReference>
<keyword evidence="5" id="KW-0698">rRNA processing</keyword>
<dbReference type="Gene3D" id="3.40.50.150">
    <property type="entry name" value="Vaccinia Virus protein VP39"/>
    <property type="match status" value="1"/>
</dbReference>
<dbReference type="InterPro" id="IPR029063">
    <property type="entry name" value="SAM-dependent_MTases_sf"/>
</dbReference>
<name>V5RKP6_SPIAP</name>
<dbReference type="Gene3D" id="1.10.940.10">
    <property type="entry name" value="NusB-like"/>
    <property type="match status" value="1"/>
</dbReference>
<evidence type="ECO:0000256" key="8">
    <source>
        <dbReference type="ARBA" id="ARBA00022691"/>
    </source>
</evidence>
<dbReference type="GO" id="GO:0003723">
    <property type="term" value="F:RNA binding"/>
    <property type="evidence" value="ECO:0007669"/>
    <property type="project" value="UniProtKB-UniRule"/>
</dbReference>
<dbReference type="Pfam" id="PF01189">
    <property type="entry name" value="Methyltr_RsmB-F"/>
    <property type="match status" value="1"/>
</dbReference>
<dbReference type="CDD" id="cd02440">
    <property type="entry name" value="AdoMet_MTases"/>
    <property type="match status" value="1"/>
</dbReference>
<dbReference type="InterPro" id="IPR001678">
    <property type="entry name" value="MeTrfase_RsmB-F_NOP2_dom"/>
</dbReference>
<evidence type="ECO:0000256" key="7">
    <source>
        <dbReference type="ARBA" id="ARBA00022679"/>
    </source>
</evidence>
<dbReference type="SUPFAM" id="SSF53335">
    <property type="entry name" value="S-adenosyl-L-methionine-dependent methyltransferases"/>
    <property type="match status" value="1"/>
</dbReference>
<proteinExistence type="inferred from homology"/>
<dbReference type="RefSeq" id="WP_023790021.1">
    <property type="nucleotide sequence ID" value="NC_022998.1"/>
</dbReference>
<evidence type="ECO:0000256" key="3">
    <source>
        <dbReference type="ARBA" id="ARBA00012140"/>
    </source>
</evidence>
<evidence type="ECO:0000256" key="6">
    <source>
        <dbReference type="ARBA" id="ARBA00022603"/>
    </source>
</evidence>
<keyword evidence="7 13" id="KW-0808">Transferase</keyword>
<dbReference type="InterPro" id="IPR004573">
    <property type="entry name" value="rRNA_ssu_MeTfrase_B"/>
</dbReference>
<dbReference type="KEGG" id="sapi:SAPIS_v1c08410"/>
<dbReference type="InterPro" id="IPR035926">
    <property type="entry name" value="NusB-like_sf"/>
</dbReference>
<keyword evidence="16" id="KW-1185">Reference proteome</keyword>
<dbReference type="AlphaFoldDB" id="V5RKP6"/>
<dbReference type="EMBL" id="CP006682">
    <property type="protein sequence ID" value="AHB36686.1"/>
    <property type="molecule type" value="Genomic_DNA"/>
</dbReference>
<organism evidence="15 16">
    <name type="scientific">Spiroplasma apis B31</name>
    <dbReference type="NCBI Taxonomy" id="1276258"/>
    <lineage>
        <taxon>Bacteria</taxon>
        <taxon>Bacillati</taxon>
        <taxon>Mycoplasmatota</taxon>
        <taxon>Mollicutes</taxon>
        <taxon>Entomoplasmatales</taxon>
        <taxon>Spiroplasmataceae</taxon>
        <taxon>Spiroplasma</taxon>
    </lineage>
</organism>
<comment type="function">
    <text evidence="1">Specifically methylates the cytosine at position 967 (m5C967) of 16S rRNA.</text>
</comment>
<comment type="caution">
    <text evidence="13">Lacks conserved residue(s) required for the propagation of feature annotation.</text>
</comment>
<evidence type="ECO:0000313" key="16">
    <source>
        <dbReference type="Proteomes" id="UP000018550"/>
    </source>
</evidence>
<evidence type="ECO:0000256" key="4">
    <source>
        <dbReference type="ARBA" id="ARBA00022490"/>
    </source>
</evidence>
<keyword evidence="8 13" id="KW-0949">S-adenosyl-L-methionine</keyword>
<gene>
    <name evidence="15" type="primary">sunL</name>
    <name evidence="15" type="ORF">SAPIS_v1c08410</name>
</gene>
<dbReference type="PANTHER" id="PTHR22807">
    <property type="entry name" value="NOP2 YEAST -RELATED NOL1/NOP2/FMU SUN DOMAIN-CONTAINING"/>
    <property type="match status" value="1"/>
</dbReference>
<dbReference type="PATRIC" id="fig|1276258.3.peg.862"/>
<keyword evidence="6 13" id="KW-0489">Methyltransferase</keyword>
<feature type="binding site" evidence="13">
    <location>
        <position position="316"/>
    </location>
    <ligand>
        <name>S-adenosyl-L-methionine</name>
        <dbReference type="ChEBI" id="CHEBI:59789"/>
    </ligand>
</feature>
<evidence type="ECO:0000256" key="2">
    <source>
        <dbReference type="ARBA" id="ARBA00004496"/>
    </source>
</evidence>
<evidence type="ECO:0000256" key="11">
    <source>
        <dbReference type="ARBA" id="ARBA00031088"/>
    </source>
</evidence>
<keyword evidence="4" id="KW-0963">Cytoplasm</keyword>
<evidence type="ECO:0000256" key="9">
    <source>
        <dbReference type="ARBA" id="ARBA00022884"/>
    </source>
</evidence>
<feature type="binding site" evidence="13">
    <location>
        <begin position="250"/>
        <end position="256"/>
    </location>
    <ligand>
        <name>S-adenosyl-L-methionine</name>
        <dbReference type="ChEBI" id="CHEBI:59789"/>
    </ligand>
</feature>
<evidence type="ECO:0000259" key="14">
    <source>
        <dbReference type="PROSITE" id="PS51686"/>
    </source>
</evidence>
<dbReference type="NCBIfam" id="TIGR00563">
    <property type="entry name" value="rsmB"/>
    <property type="match status" value="1"/>
</dbReference>
<comment type="catalytic activity">
    <reaction evidence="12">
        <text>cytidine(967) in 16S rRNA + S-adenosyl-L-methionine = 5-methylcytidine(967) in 16S rRNA + S-adenosyl-L-homocysteine + H(+)</text>
        <dbReference type="Rhea" id="RHEA:42748"/>
        <dbReference type="Rhea" id="RHEA-COMP:10219"/>
        <dbReference type="Rhea" id="RHEA-COMP:10220"/>
        <dbReference type="ChEBI" id="CHEBI:15378"/>
        <dbReference type="ChEBI" id="CHEBI:57856"/>
        <dbReference type="ChEBI" id="CHEBI:59789"/>
        <dbReference type="ChEBI" id="CHEBI:74483"/>
        <dbReference type="ChEBI" id="CHEBI:82748"/>
        <dbReference type="EC" id="2.1.1.176"/>
    </reaction>
</comment>
<dbReference type="InterPro" id="IPR054728">
    <property type="entry name" value="RsmB-like_ferredoxin"/>
</dbReference>
<dbReference type="HOGENOM" id="CLU_005316_0_1_14"/>
<feature type="active site" description="Nucleophile" evidence="13">
    <location>
        <position position="370"/>
    </location>
</feature>
<evidence type="ECO:0000256" key="10">
    <source>
        <dbReference type="ARBA" id="ARBA00030399"/>
    </source>
</evidence>
<evidence type="ECO:0000256" key="12">
    <source>
        <dbReference type="ARBA" id="ARBA00047283"/>
    </source>
</evidence>
<dbReference type="SUPFAM" id="SSF48013">
    <property type="entry name" value="NusB-like"/>
    <property type="match status" value="1"/>
</dbReference>
<dbReference type="Proteomes" id="UP000018550">
    <property type="component" value="Chromosome"/>
</dbReference>
<comment type="similarity">
    <text evidence="13">Belongs to the class I-like SAM-binding methyltransferase superfamily. RsmB/NOP family.</text>
</comment>
<protein>
    <recommendedName>
        <fullName evidence="3">16S rRNA (cytosine(967)-C(5))-methyltransferase</fullName>
        <ecNumber evidence="3">2.1.1.176</ecNumber>
    </recommendedName>
    <alternativeName>
        <fullName evidence="10">16S rRNA m5C967 methyltransferase</fullName>
    </alternativeName>
    <alternativeName>
        <fullName evidence="11">rRNA (cytosine-C(5)-)-methyltransferase RsmB</fullName>
    </alternativeName>
</protein>
<dbReference type="EC" id="2.1.1.176" evidence="3"/>
<dbReference type="Pfam" id="PF22458">
    <property type="entry name" value="RsmF-B_ferredox"/>
    <property type="match status" value="1"/>
</dbReference>
<reference evidence="15 16" key="1">
    <citation type="journal article" date="2014" name="Genome Announc.">
        <title>Complete Genome Sequence of Spiroplasma apis B31T (ATCC 33834), a Bacterium Associated with May Disease of Honeybees (Apis mellifera).</title>
        <authorList>
            <person name="Ku C."/>
            <person name="Lo W.S."/>
            <person name="Chen L.L."/>
            <person name="Kuo C.H."/>
        </authorList>
    </citation>
    <scope>NUCLEOTIDE SEQUENCE [LARGE SCALE GENOMIC DNA]</scope>
    <source>
        <strain evidence="15">B31</strain>
    </source>
</reference>
<evidence type="ECO:0000256" key="5">
    <source>
        <dbReference type="ARBA" id="ARBA00022552"/>
    </source>
</evidence>
<evidence type="ECO:0000256" key="13">
    <source>
        <dbReference type="PROSITE-ProRule" id="PRU01023"/>
    </source>
</evidence>
<evidence type="ECO:0000256" key="1">
    <source>
        <dbReference type="ARBA" id="ARBA00002724"/>
    </source>
</evidence>
<keyword evidence="9 13" id="KW-0694">RNA-binding</keyword>
<accession>V5RKP6</accession>
<dbReference type="PROSITE" id="PS51686">
    <property type="entry name" value="SAM_MT_RSMB_NOP"/>
    <property type="match status" value="1"/>
</dbReference>
<dbReference type="InterPro" id="IPR049560">
    <property type="entry name" value="MeTrfase_RsmB-F_NOP2_cat"/>
</dbReference>